<comment type="subcellular location">
    <subcellularLocation>
        <location evidence="1">Membrane</location>
        <topology evidence="1">Multi-pass membrane protein</topology>
    </subcellularLocation>
</comment>
<dbReference type="SMART" id="SM00382">
    <property type="entry name" value="AAA"/>
    <property type="match status" value="1"/>
</dbReference>
<keyword evidence="4" id="KW-0547">Nucleotide-binding</keyword>
<name>A0A1M5JH01_9BACT</name>
<dbReference type="GO" id="GO:0140359">
    <property type="term" value="F:ABC-type transporter activity"/>
    <property type="evidence" value="ECO:0007669"/>
    <property type="project" value="InterPro"/>
</dbReference>
<dbReference type="GO" id="GO:0016887">
    <property type="term" value="F:ATP hydrolysis activity"/>
    <property type="evidence" value="ECO:0007669"/>
    <property type="project" value="InterPro"/>
</dbReference>
<dbReference type="GO" id="GO:0016020">
    <property type="term" value="C:membrane"/>
    <property type="evidence" value="ECO:0007669"/>
    <property type="project" value="UniProtKB-SubCell"/>
</dbReference>
<dbReference type="SUPFAM" id="SSF52540">
    <property type="entry name" value="P-loop containing nucleoside triphosphate hydrolases"/>
    <property type="match status" value="1"/>
</dbReference>
<dbReference type="InterPro" id="IPR003593">
    <property type="entry name" value="AAA+_ATPase"/>
</dbReference>
<sequence length="1019" mass="115418">MSEQLLKAILRLFAVVAREDDVTQQERDQIRRFLDEHLSRTSVESYLKLFDEYIQGLPPRTGELTEELASVEDLCREVNAQLTQKQKVVIVLELINIIQADGNISPREETLLNAIGESFKIPATDIEAIKVFIRGQNAKALDNDHILIVDASPAGQIQKAHHLMRTHLNGFVAVLHVAQAELYFIKYLGGTDVYLNGVPVKSGRIGVLAVGSMLRWEKDEPVYYGDILNRFKKFGSYPRLSFEGRNISFKFKNGKLGLREVSLAEESGNLIALMGGSGAGKSTLLHVLNGSDGPSQGQVLINGIDIHKDPKKIEGVIGFVPQDDLLIEDLTVYQNLYFAAKLCFSDKPEAEIDTLVMKVLEDLGLAETKDLKVGSPLRKTISGGQRKRLNIGLELLREPAVLFCDEPTSGLSSRDSENIIDLLKELSLKGKLVFAVIHQPSSDIFKMFDKLLILDSGGYQIYYGNPVDSIVYFKKSINLVNSEEGECHECGNVNPEQIFNIIETKVINEYGHFTNERKISAEQWNTIFKNNYRPFSVETSKEVPHSTLNIPTRFKQAHLFSMRDIQAKIHNRQYMIINLLEAPVLAFILAFIVRYYNVDDKLLTGYSFGKNLNLPAYLFMSVIVALFMGLTVSAEEIIRDRKILKREAFLHLSRSSYILSKISILFILSAIQTLAFVAVGNYILEIKGMFFHHWFILFSAACFANLLGLNISSAFNSAVTIYILIPLLLIPQLILSGVVVKFDKLNPSIGNSATVPLVGDLMASRWAFEAAMVSQFKDNRYEREFYVYDKVMADADYQKVYFIPEIETKLQYCLNNFRSADADVKARVATDLSLIQREVSETLEDTGQKLDALARLTPSQFDSVTYTSVTGYLEHLKKYYVNRYNAADQSKEKKLFDLTNTPEKQAAFNAYRESYHNEAIMELVKNLQETHRIVEMDGKLIQKIYPIYKDPDPEHAIDFNAQFYMPAKHFLSRNIDTFYFNTGVIWSMSLVLALALYFDVLRRIIDGIGNLSNPLYRKK</sequence>
<feature type="domain" description="ABC transporter" evidence="9">
    <location>
        <begin position="242"/>
        <end position="483"/>
    </location>
</feature>
<dbReference type="InterPro" id="IPR007791">
    <property type="entry name" value="DjlA_N"/>
</dbReference>
<reference evidence="10 11" key="1">
    <citation type="submission" date="2016-11" db="EMBL/GenBank/DDBJ databases">
        <authorList>
            <person name="Jaros S."/>
            <person name="Januszkiewicz K."/>
            <person name="Wedrychowicz H."/>
        </authorList>
    </citation>
    <scope>NUCLEOTIDE SEQUENCE [LARGE SCALE GENOMIC DNA]</scope>
    <source>
        <strain evidence="10 11">DSM 24574</strain>
    </source>
</reference>
<accession>A0A1M5JH01</accession>
<dbReference type="Pfam" id="PF05099">
    <property type="entry name" value="TerB"/>
    <property type="match status" value="1"/>
</dbReference>
<dbReference type="SUPFAM" id="SSF158682">
    <property type="entry name" value="TerB-like"/>
    <property type="match status" value="1"/>
</dbReference>
<feature type="transmembrane region" description="Helical" evidence="8">
    <location>
        <begin position="616"/>
        <end position="638"/>
    </location>
</feature>
<dbReference type="AlphaFoldDB" id="A0A1M5JH01"/>
<dbReference type="PROSITE" id="PS50893">
    <property type="entry name" value="ABC_TRANSPORTER_2"/>
    <property type="match status" value="1"/>
</dbReference>
<proteinExistence type="predicted"/>
<dbReference type="InterPro" id="IPR003439">
    <property type="entry name" value="ABC_transporter-like_ATP-bd"/>
</dbReference>
<feature type="transmembrane region" description="Helical" evidence="8">
    <location>
        <begin position="690"/>
        <end position="709"/>
    </location>
</feature>
<keyword evidence="11" id="KW-1185">Reference proteome</keyword>
<evidence type="ECO:0000256" key="7">
    <source>
        <dbReference type="ARBA" id="ARBA00023136"/>
    </source>
</evidence>
<dbReference type="Proteomes" id="UP000184212">
    <property type="component" value="Unassembled WGS sequence"/>
</dbReference>
<dbReference type="PANTHER" id="PTHR48041:SF139">
    <property type="entry name" value="PROTEIN SCARLET"/>
    <property type="match status" value="1"/>
</dbReference>
<dbReference type="InterPro" id="IPR027417">
    <property type="entry name" value="P-loop_NTPase"/>
</dbReference>
<evidence type="ECO:0000256" key="5">
    <source>
        <dbReference type="ARBA" id="ARBA00022840"/>
    </source>
</evidence>
<dbReference type="GO" id="GO:0005524">
    <property type="term" value="F:ATP binding"/>
    <property type="evidence" value="ECO:0007669"/>
    <property type="project" value="UniProtKB-KW"/>
</dbReference>
<dbReference type="InterPro" id="IPR029024">
    <property type="entry name" value="TerB-like"/>
</dbReference>
<dbReference type="RefSeq" id="WP_073129757.1">
    <property type="nucleotide sequence ID" value="NZ_FQWQ01000001.1"/>
</dbReference>
<dbReference type="InterPro" id="IPR050352">
    <property type="entry name" value="ABCG_transporters"/>
</dbReference>
<feature type="transmembrane region" description="Helical" evidence="8">
    <location>
        <begin position="576"/>
        <end position="596"/>
    </location>
</feature>
<evidence type="ECO:0000256" key="3">
    <source>
        <dbReference type="ARBA" id="ARBA00022692"/>
    </source>
</evidence>
<keyword evidence="7 8" id="KW-0472">Membrane</keyword>
<evidence type="ECO:0000259" key="9">
    <source>
        <dbReference type="PROSITE" id="PS50893"/>
    </source>
</evidence>
<feature type="transmembrane region" description="Helical" evidence="8">
    <location>
        <begin position="721"/>
        <end position="740"/>
    </location>
</feature>
<keyword evidence="5" id="KW-0067">ATP-binding</keyword>
<evidence type="ECO:0000256" key="1">
    <source>
        <dbReference type="ARBA" id="ARBA00004141"/>
    </source>
</evidence>
<gene>
    <name evidence="10" type="ORF">SAMN04488109_0054</name>
</gene>
<dbReference type="PROSITE" id="PS00211">
    <property type="entry name" value="ABC_TRANSPORTER_1"/>
    <property type="match status" value="1"/>
</dbReference>
<keyword evidence="6 8" id="KW-1133">Transmembrane helix</keyword>
<evidence type="ECO:0000256" key="8">
    <source>
        <dbReference type="SAM" id="Phobius"/>
    </source>
</evidence>
<feature type="transmembrane region" description="Helical" evidence="8">
    <location>
        <begin position="978"/>
        <end position="998"/>
    </location>
</feature>
<dbReference type="OrthoDB" id="9804819at2"/>
<keyword evidence="3 8" id="KW-0812">Transmembrane</keyword>
<evidence type="ECO:0000313" key="10">
    <source>
        <dbReference type="EMBL" id="SHG39854.1"/>
    </source>
</evidence>
<dbReference type="STRING" id="947013.SAMN04488109_0054"/>
<dbReference type="Pfam" id="PF01061">
    <property type="entry name" value="ABC2_membrane"/>
    <property type="match status" value="1"/>
</dbReference>
<dbReference type="Gene3D" id="3.40.50.300">
    <property type="entry name" value="P-loop containing nucleotide triphosphate hydrolases"/>
    <property type="match status" value="1"/>
</dbReference>
<dbReference type="InterPro" id="IPR013525">
    <property type="entry name" value="ABC2_TM"/>
</dbReference>
<keyword evidence="2" id="KW-0813">Transport</keyword>
<evidence type="ECO:0000256" key="4">
    <source>
        <dbReference type="ARBA" id="ARBA00022741"/>
    </source>
</evidence>
<evidence type="ECO:0000313" key="11">
    <source>
        <dbReference type="Proteomes" id="UP000184212"/>
    </source>
</evidence>
<evidence type="ECO:0000256" key="6">
    <source>
        <dbReference type="ARBA" id="ARBA00022989"/>
    </source>
</evidence>
<organism evidence="10 11">
    <name type="scientific">Chryseolinea serpens</name>
    <dbReference type="NCBI Taxonomy" id="947013"/>
    <lineage>
        <taxon>Bacteria</taxon>
        <taxon>Pseudomonadati</taxon>
        <taxon>Bacteroidota</taxon>
        <taxon>Cytophagia</taxon>
        <taxon>Cytophagales</taxon>
        <taxon>Fulvivirgaceae</taxon>
        <taxon>Chryseolinea</taxon>
    </lineage>
</organism>
<dbReference type="PANTHER" id="PTHR48041">
    <property type="entry name" value="ABC TRANSPORTER G FAMILY MEMBER 28"/>
    <property type="match status" value="1"/>
</dbReference>
<evidence type="ECO:0000256" key="2">
    <source>
        <dbReference type="ARBA" id="ARBA00022448"/>
    </source>
</evidence>
<dbReference type="Pfam" id="PF00005">
    <property type="entry name" value="ABC_tran"/>
    <property type="match status" value="1"/>
</dbReference>
<feature type="transmembrane region" description="Helical" evidence="8">
    <location>
        <begin position="658"/>
        <end position="684"/>
    </location>
</feature>
<dbReference type="InterPro" id="IPR017871">
    <property type="entry name" value="ABC_transporter-like_CS"/>
</dbReference>
<dbReference type="EMBL" id="FQWQ01000001">
    <property type="protein sequence ID" value="SHG39854.1"/>
    <property type="molecule type" value="Genomic_DNA"/>
</dbReference>
<protein>
    <submittedName>
        <fullName evidence="10">ABC-type multidrug transport system, ATPase component</fullName>
    </submittedName>
</protein>
<dbReference type="Gene3D" id="1.10.3680.10">
    <property type="entry name" value="TerB-like"/>
    <property type="match status" value="1"/>
</dbReference>